<evidence type="ECO:0000259" key="4">
    <source>
        <dbReference type="PROSITE" id="PS50011"/>
    </source>
</evidence>
<dbReference type="Gene3D" id="1.10.510.10">
    <property type="entry name" value="Transferase(Phosphotransferase) domain 1"/>
    <property type="match status" value="1"/>
</dbReference>
<keyword evidence="3" id="KW-0812">Transmembrane</keyword>
<dbReference type="InterPro" id="IPR000719">
    <property type="entry name" value="Prot_kinase_dom"/>
</dbReference>
<dbReference type="GO" id="GO:0005737">
    <property type="term" value="C:cytoplasm"/>
    <property type="evidence" value="ECO:0007669"/>
    <property type="project" value="TreeGrafter"/>
</dbReference>
<dbReference type="Pfam" id="PF13672">
    <property type="entry name" value="PP2C_2"/>
    <property type="match status" value="1"/>
</dbReference>
<evidence type="ECO:0000313" key="6">
    <source>
        <dbReference type="EMBL" id="MBC8519426.1"/>
    </source>
</evidence>
<dbReference type="AlphaFoldDB" id="A0A8J6PAK0"/>
<dbReference type="Gene3D" id="3.30.200.20">
    <property type="entry name" value="Phosphorylase Kinase, domain 1"/>
    <property type="match status" value="1"/>
</dbReference>
<dbReference type="InterPro" id="IPR036457">
    <property type="entry name" value="PPM-type-like_dom_sf"/>
</dbReference>
<dbReference type="GO" id="GO:0035556">
    <property type="term" value="P:intracellular signal transduction"/>
    <property type="evidence" value="ECO:0007669"/>
    <property type="project" value="TreeGrafter"/>
</dbReference>
<comment type="caution">
    <text evidence="6">The sequence shown here is derived from an EMBL/GenBank/DDBJ whole genome shotgun (WGS) entry which is preliminary data.</text>
</comment>
<dbReference type="CDD" id="cd14014">
    <property type="entry name" value="STKc_PknB_like"/>
    <property type="match status" value="1"/>
</dbReference>
<keyword evidence="3" id="KW-0472">Membrane</keyword>
<dbReference type="InterPro" id="IPR011009">
    <property type="entry name" value="Kinase-like_dom_sf"/>
</dbReference>
<organism evidence="6 7">
    <name type="scientific">Candidatus Thiopontia autotrophica</name>
    <dbReference type="NCBI Taxonomy" id="2841688"/>
    <lineage>
        <taxon>Bacteria</taxon>
        <taxon>Pseudomonadati</taxon>
        <taxon>Pseudomonadota</taxon>
        <taxon>Gammaproteobacteria</taxon>
        <taxon>Candidatus Thiopontia</taxon>
    </lineage>
</organism>
<feature type="domain" description="Protein kinase" evidence="4">
    <location>
        <begin position="266"/>
        <end position="542"/>
    </location>
</feature>
<dbReference type="InterPro" id="IPR008271">
    <property type="entry name" value="Ser/Thr_kinase_AS"/>
</dbReference>
<evidence type="ECO:0000259" key="5">
    <source>
        <dbReference type="PROSITE" id="PS51746"/>
    </source>
</evidence>
<dbReference type="Pfam" id="PF00069">
    <property type="entry name" value="Pkinase"/>
    <property type="match status" value="1"/>
</dbReference>
<dbReference type="SMART" id="SM00331">
    <property type="entry name" value="PP2C_SIG"/>
    <property type="match status" value="1"/>
</dbReference>
<keyword evidence="1" id="KW-0547">Nucleotide-binding</keyword>
<feature type="transmembrane region" description="Helical" evidence="3">
    <location>
        <begin position="557"/>
        <end position="577"/>
    </location>
</feature>
<dbReference type="PROSITE" id="PS00108">
    <property type="entry name" value="PROTEIN_KINASE_ST"/>
    <property type="match status" value="1"/>
</dbReference>
<dbReference type="Proteomes" id="UP000654401">
    <property type="component" value="Unassembled WGS sequence"/>
</dbReference>
<dbReference type="PANTHER" id="PTHR24346">
    <property type="entry name" value="MAP/MICROTUBULE AFFINITY-REGULATING KINASE"/>
    <property type="match status" value="1"/>
</dbReference>
<dbReference type="PROSITE" id="PS51746">
    <property type="entry name" value="PPM_2"/>
    <property type="match status" value="1"/>
</dbReference>
<keyword evidence="6" id="KW-0418">Kinase</keyword>
<evidence type="ECO:0000256" key="3">
    <source>
        <dbReference type="SAM" id="Phobius"/>
    </source>
</evidence>
<dbReference type="InterPro" id="IPR001932">
    <property type="entry name" value="PPM-type_phosphatase-like_dom"/>
</dbReference>
<dbReference type="SMART" id="SM00220">
    <property type="entry name" value="S_TKc"/>
    <property type="match status" value="1"/>
</dbReference>
<name>A0A8J6PAK0_9GAMM</name>
<sequence>MEYISAGQHSLAGQKPANDDACNYAIPDGAQLFSKGVVAAIADGVSSSAGAADASSASVQGFISDYYSTPDSWTVSTSASKIFSALNHWLLGQGQQLFSREGELVTTLSTLVIKSSTASIFHVGDSRIYHWREGQLEQITRDHRVCGRGEKEYLGRAMGINTHIEVDVHRIAVRAGDAFLLCTDGIHDFLSDREINHLIHQDLDSPQPLTEKICQQALESGSNDNLSCQFLLINQLPEEDDQSHYQKLQSLPFPPDLSPGMEIDGYRILRELHSSPRTQVYLALDLKAEKSDPSSGEVVIKTPSVNFEDDSTYLETFQHEEWIGLRLHSNHVLKIHDIRERRRFLYTATEYINGITLRQWMSDHPNPSLVEVRQIAEQIIHGMRTFHRMEMVHRDLKPENIMIDTHGTVKIIDFGSTRISGVEEIRSPVDYSRIHSTRNYTAPELFQGNAGSPLSDQFSLAVILYEMLCGKLPYGDLGDHPSTRKAVQKIHSRHFTAPHHYRDDLPDWISSTLRKALSPSPVDRYPALSEIPIDLRQPNPSFQQESFQPLIERDPLVFWRTLALVLALANLILLTLLGT</sequence>
<dbReference type="CDD" id="cd00143">
    <property type="entry name" value="PP2Cc"/>
    <property type="match status" value="1"/>
</dbReference>
<protein>
    <submittedName>
        <fullName evidence="6">Bifunctional protein-serine/threonine kinase/phosphatase</fullName>
    </submittedName>
</protein>
<keyword evidence="6" id="KW-0808">Transferase</keyword>
<dbReference type="SUPFAM" id="SSF81606">
    <property type="entry name" value="PP2C-like"/>
    <property type="match status" value="1"/>
</dbReference>
<proteinExistence type="predicted"/>
<dbReference type="SUPFAM" id="SSF56112">
    <property type="entry name" value="Protein kinase-like (PK-like)"/>
    <property type="match status" value="1"/>
</dbReference>
<evidence type="ECO:0000256" key="1">
    <source>
        <dbReference type="ARBA" id="ARBA00022741"/>
    </source>
</evidence>
<dbReference type="PROSITE" id="PS50011">
    <property type="entry name" value="PROTEIN_KINASE_DOM"/>
    <property type="match status" value="1"/>
</dbReference>
<accession>A0A8J6PAK0</accession>
<keyword evidence="2" id="KW-0067">ATP-binding</keyword>
<reference evidence="6 7" key="1">
    <citation type="submission" date="2020-08" db="EMBL/GenBank/DDBJ databases">
        <title>Bridging the membrane lipid divide: bacteria of the FCB group superphylum have the potential to synthesize archaeal ether lipids.</title>
        <authorList>
            <person name="Villanueva L."/>
            <person name="Von Meijenfeldt F.A.B."/>
            <person name="Westbye A.B."/>
            <person name="Yadav S."/>
            <person name="Hopmans E.C."/>
            <person name="Dutilh B.E."/>
            <person name="Sinninghe Damste J.S."/>
        </authorList>
    </citation>
    <scope>NUCLEOTIDE SEQUENCE [LARGE SCALE GENOMIC DNA]</scope>
    <source>
        <strain evidence="6">NIOZ-UU100</strain>
    </source>
</reference>
<evidence type="ECO:0000313" key="7">
    <source>
        <dbReference type="Proteomes" id="UP000654401"/>
    </source>
</evidence>
<dbReference type="EMBL" id="JACNFK010000023">
    <property type="protein sequence ID" value="MBC8519426.1"/>
    <property type="molecule type" value="Genomic_DNA"/>
</dbReference>
<keyword evidence="3" id="KW-1133">Transmembrane helix</keyword>
<dbReference type="GO" id="GO:0004674">
    <property type="term" value="F:protein serine/threonine kinase activity"/>
    <property type="evidence" value="ECO:0007669"/>
    <property type="project" value="TreeGrafter"/>
</dbReference>
<dbReference type="GO" id="GO:0005524">
    <property type="term" value="F:ATP binding"/>
    <property type="evidence" value="ECO:0007669"/>
    <property type="project" value="UniProtKB-KW"/>
</dbReference>
<feature type="domain" description="PPM-type phosphatase" evidence="5">
    <location>
        <begin position="5"/>
        <end position="233"/>
    </location>
</feature>
<dbReference type="PANTHER" id="PTHR24346:SF30">
    <property type="entry name" value="MATERNAL EMBRYONIC LEUCINE ZIPPER KINASE"/>
    <property type="match status" value="1"/>
</dbReference>
<evidence type="ECO:0000256" key="2">
    <source>
        <dbReference type="ARBA" id="ARBA00022840"/>
    </source>
</evidence>
<dbReference type="SMART" id="SM00332">
    <property type="entry name" value="PP2Cc"/>
    <property type="match status" value="1"/>
</dbReference>
<gene>
    <name evidence="6" type="ORF">H8D24_03340</name>
</gene>
<dbReference type="Gene3D" id="3.60.40.10">
    <property type="entry name" value="PPM-type phosphatase domain"/>
    <property type="match status" value="1"/>
</dbReference>